<dbReference type="Proteomes" id="UP000298180">
    <property type="component" value="Unassembled WGS sequence"/>
</dbReference>
<dbReference type="EMBL" id="SMLM01000003">
    <property type="protein sequence ID" value="TFZ00398.1"/>
    <property type="molecule type" value="Genomic_DNA"/>
</dbReference>
<evidence type="ECO:0000256" key="2">
    <source>
        <dbReference type="SAM" id="MobiDB-lite"/>
    </source>
</evidence>
<organism evidence="3 4">
    <name type="scientific">Ramlibacter henchirensis</name>
    <dbReference type="NCBI Taxonomy" id="204072"/>
    <lineage>
        <taxon>Bacteria</taxon>
        <taxon>Pseudomonadati</taxon>
        <taxon>Pseudomonadota</taxon>
        <taxon>Betaproteobacteria</taxon>
        <taxon>Burkholderiales</taxon>
        <taxon>Comamonadaceae</taxon>
        <taxon>Ramlibacter</taxon>
    </lineage>
</organism>
<keyword evidence="3" id="KW-0449">Lipoprotein</keyword>
<gene>
    <name evidence="3" type="ORF">EZ313_18200</name>
</gene>
<evidence type="ECO:0000256" key="1">
    <source>
        <dbReference type="ARBA" id="ARBA00022729"/>
    </source>
</evidence>
<dbReference type="SUPFAM" id="SSF89392">
    <property type="entry name" value="Prokaryotic lipoproteins and lipoprotein localization factors"/>
    <property type="match status" value="1"/>
</dbReference>
<evidence type="ECO:0000313" key="3">
    <source>
        <dbReference type="EMBL" id="TFZ00398.1"/>
    </source>
</evidence>
<accession>A0A4Z0BQ84</accession>
<reference evidence="3 4" key="1">
    <citation type="submission" date="2019-03" db="EMBL/GenBank/DDBJ databases">
        <title>Ramlibacter henchirensis DSM 14656, whole genome shotgun sequence.</title>
        <authorList>
            <person name="Zhang X."/>
            <person name="Feng G."/>
            <person name="Zhu H."/>
        </authorList>
    </citation>
    <scope>NUCLEOTIDE SEQUENCE [LARGE SCALE GENOMIC DNA]</scope>
    <source>
        <strain evidence="3 4">DSM 14656</strain>
    </source>
</reference>
<comment type="caution">
    <text evidence="3">The sequence shown here is derived from an EMBL/GenBank/DDBJ whole genome shotgun (WGS) entry which is preliminary data.</text>
</comment>
<sequence length="260" mass="28344">MGEPAAHRLPHPRCGHVSQAHRGQHDPGRGGPRHARDALRLPGRSLAAPGGAAVITRRALCVVLASAPALLRAESLSPLLREVRQRLVNEPVVRGGFEQHKTVKGFRNPLVSSGDFVVARGQGVLWRTRQPFASTLVVTRDRVLARQADGTVVRRLNANEEPAVRAVSETLFGVMAAEFSALAQRFQIDGESGTGAGEWRLALLPLQPSLARWVQRVELQGDRFLRSIRMHEASGDQTQIRLARHATGSAITADEEAQFE</sequence>
<name>A0A4Z0BQ84_9BURK</name>
<dbReference type="InterPro" id="IPR004564">
    <property type="entry name" value="OM_lipoprot_carrier_LolA-like"/>
</dbReference>
<evidence type="ECO:0000313" key="4">
    <source>
        <dbReference type="Proteomes" id="UP000298180"/>
    </source>
</evidence>
<dbReference type="CDD" id="cd16325">
    <property type="entry name" value="LolA"/>
    <property type="match status" value="1"/>
</dbReference>
<dbReference type="OrthoDB" id="7025041at2"/>
<keyword evidence="4" id="KW-1185">Reference proteome</keyword>
<keyword evidence="1" id="KW-0732">Signal</keyword>
<proteinExistence type="predicted"/>
<dbReference type="InterPro" id="IPR029046">
    <property type="entry name" value="LolA/LolB/LppX"/>
</dbReference>
<feature type="region of interest" description="Disordered" evidence="2">
    <location>
        <begin position="1"/>
        <end position="37"/>
    </location>
</feature>
<protein>
    <submittedName>
        <fullName evidence="3">Outer membrane lipoprotein carrier protein LolA</fullName>
    </submittedName>
</protein>
<feature type="compositionally biased region" description="Basic and acidic residues" evidence="2">
    <location>
        <begin position="23"/>
        <end position="37"/>
    </location>
</feature>
<dbReference type="Gene3D" id="2.50.20.10">
    <property type="entry name" value="Lipoprotein localisation LolA/LolB/LppX"/>
    <property type="match status" value="1"/>
</dbReference>
<dbReference type="AlphaFoldDB" id="A0A4Z0BQ84"/>
<dbReference type="Pfam" id="PF03548">
    <property type="entry name" value="LolA"/>
    <property type="match status" value="1"/>
</dbReference>